<evidence type="ECO:0000256" key="1">
    <source>
        <dbReference type="SAM" id="SignalP"/>
    </source>
</evidence>
<keyword evidence="3" id="KW-1185">Reference proteome</keyword>
<dbReference type="Proteomes" id="UP000828390">
    <property type="component" value="Unassembled WGS sequence"/>
</dbReference>
<name>A0A9D4IX11_DREPO</name>
<evidence type="ECO:0000313" key="2">
    <source>
        <dbReference type="EMBL" id="KAH3787702.1"/>
    </source>
</evidence>
<proteinExistence type="predicted"/>
<reference evidence="2" key="1">
    <citation type="journal article" date="2019" name="bioRxiv">
        <title>The Genome of the Zebra Mussel, Dreissena polymorpha: A Resource for Invasive Species Research.</title>
        <authorList>
            <person name="McCartney M.A."/>
            <person name="Auch B."/>
            <person name="Kono T."/>
            <person name="Mallez S."/>
            <person name="Zhang Y."/>
            <person name="Obille A."/>
            <person name="Becker A."/>
            <person name="Abrahante J.E."/>
            <person name="Garbe J."/>
            <person name="Badalamenti J.P."/>
            <person name="Herman A."/>
            <person name="Mangelson H."/>
            <person name="Liachko I."/>
            <person name="Sullivan S."/>
            <person name="Sone E.D."/>
            <person name="Koren S."/>
            <person name="Silverstein K.A.T."/>
            <person name="Beckman K.B."/>
            <person name="Gohl D.M."/>
        </authorList>
    </citation>
    <scope>NUCLEOTIDE SEQUENCE</scope>
    <source>
        <strain evidence="2">Duluth1</strain>
        <tissue evidence="2">Whole animal</tissue>
    </source>
</reference>
<keyword evidence="1" id="KW-0732">Signal</keyword>
<dbReference type="EMBL" id="JAIWYP010000008">
    <property type="protein sequence ID" value="KAH3787702.1"/>
    <property type="molecule type" value="Genomic_DNA"/>
</dbReference>
<feature type="chain" id="PRO_5038482303" description="Salivary lipocalin" evidence="1">
    <location>
        <begin position="17"/>
        <end position="152"/>
    </location>
</feature>
<gene>
    <name evidence="2" type="ORF">DPMN_165829</name>
</gene>
<organism evidence="2 3">
    <name type="scientific">Dreissena polymorpha</name>
    <name type="common">Zebra mussel</name>
    <name type="synonym">Mytilus polymorpha</name>
    <dbReference type="NCBI Taxonomy" id="45954"/>
    <lineage>
        <taxon>Eukaryota</taxon>
        <taxon>Metazoa</taxon>
        <taxon>Spiralia</taxon>
        <taxon>Lophotrochozoa</taxon>
        <taxon>Mollusca</taxon>
        <taxon>Bivalvia</taxon>
        <taxon>Autobranchia</taxon>
        <taxon>Heteroconchia</taxon>
        <taxon>Euheterodonta</taxon>
        <taxon>Imparidentia</taxon>
        <taxon>Neoheterodontei</taxon>
        <taxon>Myida</taxon>
        <taxon>Dreissenoidea</taxon>
        <taxon>Dreissenidae</taxon>
        <taxon>Dreissena</taxon>
    </lineage>
</organism>
<comment type="caution">
    <text evidence="2">The sequence shown here is derived from an EMBL/GenBank/DDBJ whole genome shotgun (WGS) entry which is preliminary data.</text>
</comment>
<dbReference type="OrthoDB" id="6044963at2759"/>
<evidence type="ECO:0008006" key="4">
    <source>
        <dbReference type="Google" id="ProtNLM"/>
    </source>
</evidence>
<reference evidence="2" key="2">
    <citation type="submission" date="2020-11" db="EMBL/GenBank/DDBJ databases">
        <authorList>
            <person name="McCartney M.A."/>
            <person name="Auch B."/>
            <person name="Kono T."/>
            <person name="Mallez S."/>
            <person name="Becker A."/>
            <person name="Gohl D.M."/>
            <person name="Silverstein K.A.T."/>
            <person name="Koren S."/>
            <person name="Bechman K.B."/>
            <person name="Herman A."/>
            <person name="Abrahante J.E."/>
            <person name="Garbe J."/>
        </authorList>
    </citation>
    <scope>NUCLEOTIDE SEQUENCE</scope>
    <source>
        <strain evidence="2">Duluth1</strain>
        <tissue evidence="2">Whole animal</tissue>
    </source>
</reference>
<dbReference type="AlphaFoldDB" id="A0A9D4IX11"/>
<evidence type="ECO:0000313" key="3">
    <source>
        <dbReference type="Proteomes" id="UP000828390"/>
    </source>
</evidence>
<protein>
    <recommendedName>
        <fullName evidence="4">Salivary lipocalin</fullName>
    </recommendedName>
</protein>
<feature type="signal peptide" evidence="1">
    <location>
        <begin position="1"/>
        <end position="16"/>
    </location>
</feature>
<sequence>MIRIVCLYGLFALSVAFLSEGPCDLEPARGGSHRDANYTAKIRVPKSCTNGTFVWHYPGGNVYLLFKDYKRSTAVCFRTPFGDNIFKIYDATSGHKMRLLPIPERNNDKSVCTTAAVGRRLKIRVYAEPIYYMGKFAFYLVFAPSSATMYPL</sequence>
<accession>A0A9D4IX11</accession>